<dbReference type="InterPro" id="IPR008482">
    <property type="entry name" value="DUF763"/>
</dbReference>
<name>A0A7V0QS77_UNCAE</name>
<dbReference type="AlphaFoldDB" id="A0A7V0QS77"/>
<gene>
    <name evidence="1" type="ORF">ENG47_03035</name>
</gene>
<evidence type="ECO:0000313" key="1">
    <source>
        <dbReference type="EMBL" id="HDN84717.1"/>
    </source>
</evidence>
<reference evidence="1" key="1">
    <citation type="journal article" date="2020" name="mSystems">
        <title>Genome- and Community-Level Interaction Insights into Carbon Utilization and Element Cycling Functions of Hydrothermarchaeota in Hydrothermal Sediment.</title>
        <authorList>
            <person name="Zhou Z."/>
            <person name="Liu Y."/>
            <person name="Xu W."/>
            <person name="Pan J."/>
            <person name="Luo Z.H."/>
            <person name="Li M."/>
        </authorList>
    </citation>
    <scope>NUCLEOTIDE SEQUENCE [LARGE SCALE GENOMIC DNA]</scope>
    <source>
        <strain evidence="1">HyVt-219</strain>
    </source>
</reference>
<dbReference type="EMBL" id="DRBC01000180">
    <property type="protein sequence ID" value="HDN84717.1"/>
    <property type="molecule type" value="Genomic_DNA"/>
</dbReference>
<dbReference type="PANTHER" id="PTHR38597:SF1">
    <property type="entry name" value="BLL3834 PROTEIN"/>
    <property type="match status" value="1"/>
</dbReference>
<dbReference type="Proteomes" id="UP000885660">
    <property type="component" value="Unassembled WGS sequence"/>
</dbReference>
<comment type="caution">
    <text evidence="1">The sequence shown here is derived from an EMBL/GenBank/DDBJ whole genome shotgun (WGS) entry which is preliminary data.</text>
</comment>
<organism evidence="1">
    <name type="scientific">Aerophobetes bacterium</name>
    <dbReference type="NCBI Taxonomy" id="2030807"/>
    <lineage>
        <taxon>Bacteria</taxon>
        <taxon>Candidatus Aerophobota</taxon>
    </lineage>
</organism>
<dbReference type="Pfam" id="PF05559">
    <property type="entry name" value="DUF763"/>
    <property type="match status" value="1"/>
</dbReference>
<accession>A0A7V0QS77</accession>
<proteinExistence type="predicted"/>
<protein>
    <submittedName>
        <fullName evidence="1">DUF763 domain-containing protein</fullName>
    </submittedName>
</protein>
<dbReference type="PANTHER" id="PTHR38597">
    <property type="entry name" value="BLL3834 PROTEIN"/>
    <property type="match status" value="1"/>
</dbReference>
<sequence>MQRAGIADLPLHYGRSPRWLFERMKMLAREIIISIISDSGSEELLRKISDPLWFQALGCVMGFDWHSSGLTTTVCGAIKESIRGLEKELGLFVAGGKGKVSLRTPAEILQWGDNISSDPNLLVYSSRMAAKVDSAAVQDGFQLYHHCFIFTSSGQWVVVQQGMNEVTGYARRYHWISEKISSFVCEPHLAVCSTWRGEGLNMVARESEKARITCTELSKSSPSKIIKEIKKISSLKLPPTHSFSILDKRPYKLEKTLQAIHNRSPEDFERLLGIRGVGAKTIRALALVSDLVYGVKPSFKDPATYSFAHGGKDGYPYPVDKKTYDETILSLHKALQEARIGRSEKIKALKRLKSLLI</sequence>